<dbReference type="Proteomes" id="UP000232875">
    <property type="component" value="Unassembled WGS sequence"/>
</dbReference>
<evidence type="ECO:0000313" key="4">
    <source>
        <dbReference type="EMBL" id="PKI83072.1"/>
    </source>
</evidence>
<reference evidence="4 5" key="1">
    <citation type="submission" date="2017-10" db="EMBL/GenBank/DDBJ databases">
        <title>A novel species of cold-tolerant Malassezia isolated from bats.</title>
        <authorList>
            <person name="Lorch J.M."/>
            <person name="Palmer J.M."/>
            <person name="Vanderwolf K.J."/>
            <person name="Schmidt K.Z."/>
            <person name="Verant M.L."/>
            <person name="Weller T.J."/>
            <person name="Blehert D.S."/>
        </authorList>
    </citation>
    <scope>NUCLEOTIDE SEQUENCE [LARGE SCALE GENOMIC DNA]</scope>
    <source>
        <strain evidence="4 5">NWHC:44797-103</strain>
    </source>
</reference>
<feature type="compositionally biased region" description="Basic residues" evidence="2">
    <location>
        <begin position="1"/>
        <end position="17"/>
    </location>
</feature>
<gene>
    <name evidence="4" type="ORF">MVES_002757</name>
</gene>
<dbReference type="GO" id="GO:0005789">
    <property type="term" value="C:endoplasmic reticulum membrane"/>
    <property type="evidence" value="ECO:0007669"/>
    <property type="project" value="TreeGrafter"/>
</dbReference>
<feature type="coiled-coil region" evidence="1">
    <location>
        <begin position="134"/>
        <end position="168"/>
    </location>
</feature>
<dbReference type="EMBL" id="KZ454992">
    <property type="protein sequence ID" value="PKI83072.1"/>
    <property type="molecule type" value="Genomic_DNA"/>
</dbReference>
<dbReference type="GO" id="GO:0004143">
    <property type="term" value="F:ATP-dependent diacylglycerol kinase activity"/>
    <property type="evidence" value="ECO:0007669"/>
    <property type="project" value="InterPro"/>
</dbReference>
<feature type="region of interest" description="Disordered" evidence="2">
    <location>
        <begin position="1"/>
        <end position="69"/>
    </location>
</feature>
<keyword evidence="1" id="KW-0175">Coiled coil</keyword>
<keyword evidence="3" id="KW-0472">Membrane</keyword>
<evidence type="ECO:0000256" key="1">
    <source>
        <dbReference type="SAM" id="Coils"/>
    </source>
</evidence>
<dbReference type="PANTHER" id="PTHR31303">
    <property type="entry name" value="CTP-DEPENDENT DIACYLGLYCEROL KINASE 1"/>
    <property type="match status" value="1"/>
</dbReference>
<dbReference type="AlphaFoldDB" id="A0A2N1J9B9"/>
<name>A0A2N1J9B9_9BASI</name>
<sequence>MVKGGGRRGRGQGKHGKQSSISKDKESVFVDETNLASGLEQGAVETEDSADAIFSPHAVGAPQDNKPLQLNAPDQIAEQNALLKLQVEKLQGDLKDAQRAFAESHNAFAEQMTTLQEAFEKEKAEAVRTVETSLLEANATKSTAERTAKNAEERALAAENALSETLSKSHPAPEALADIAKKLGYSNDTNYTLAESLHAAHNAKYTALYDEKIEANAIFEEVQPELEDVHAQLKATDHAAASTLAAALAQLQRLLRVLARTPSYQESTPQTMPTATGSSKPSAGDTPISAWEYWIEKWEIPRKILHGSIGFGVLWLYVNNYDTALVTRNLFCFLLFVAANDLLRLNLPFYERIYEGVLGVLMREGERERVTGVLWYLVGVICSMHFFPEDIAAVSIMILSWCDPCASMFGRLFGKYTPALPSIFFARRKSLAGFLAAVVVGMLVAFVFWGTGLADMRERNMQLSWSPHGVATFGSDRAPGLAHTGWMGLRFGFQSHGDQSFIAKLSALGQSPGPAMPPWLMYIACGLIAGISEALELGGIDDNLTIPILSALGIWGGLYAWGRCFA</sequence>
<protein>
    <submittedName>
        <fullName evidence="4">Uncharacterized protein</fullName>
    </submittedName>
</protein>
<dbReference type="InterPro" id="IPR037997">
    <property type="entry name" value="Dgk1-like"/>
</dbReference>
<evidence type="ECO:0000313" key="5">
    <source>
        <dbReference type="Proteomes" id="UP000232875"/>
    </source>
</evidence>
<evidence type="ECO:0000256" key="3">
    <source>
        <dbReference type="SAM" id="Phobius"/>
    </source>
</evidence>
<keyword evidence="3" id="KW-1133">Transmembrane helix</keyword>
<keyword evidence="3" id="KW-0812">Transmembrane</keyword>
<dbReference type="PANTHER" id="PTHR31303:SF1">
    <property type="entry name" value="CTP-DEPENDENT DIACYLGLYCEROL KINASE 1"/>
    <property type="match status" value="1"/>
</dbReference>
<accession>A0A2N1J9B9</accession>
<dbReference type="OrthoDB" id="5673at2759"/>
<feature type="region of interest" description="Disordered" evidence="2">
    <location>
        <begin position="264"/>
        <end position="283"/>
    </location>
</feature>
<organism evidence="4 5">
    <name type="scientific">Malassezia vespertilionis</name>
    <dbReference type="NCBI Taxonomy" id="2020962"/>
    <lineage>
        <taxon>Eukaryota</taxon>
        <taxon>Fungi</taxon>
        <taxon>Dikarya</taxon>
        <taxon>Basidiomycota</taxon>
        <taxon>Ustilaginomycotina</taxon>
        <taxon>Malasseziomycetes</taxon>
        <taxon>Malasseziales</taxon>
        <taxon>Malasseziaceae</taxon>
        <taxon>Malassezia</taxon>
    </lineage>
</organism>
<feature type="coiled-coil region" evidence="1">
    <location>
        <begin position="80"/>
        <end position="107"/>
    </location>
</feature>
<feature type="transmembrane region" description="Helical" evidence="3">
    <location>
        <begin position="431"/>
        <end position="451"/>
    </location>
</feature>
<dbReference type="STRING" id="2020962.A0A2N1J9B9"/>
<feature type="compositionally biased region" description="Polar residues" evidence="2">
    <location>
        <begin position="264"/>
        <end position="281"/>
    </location>
</feature>
<keyword evidence="5" id="KW-1185">Reference proteome</keyword>
<dbReference type="GO" id="GO:0006654">
    <property type="term" value="P:phosphatidic acid biosynthetic process"/>
    <property type="evidence" value="ECO:0007669"/>
    <property type="project" value="TreeGrafter"/>
</dbReference>
<evidence type="ECO:0000256" key="2">
    <source>
        <dbReference type="SAM" id="MobiDB-lite"/>
    </source>
</evidence>
<proteinExistence type="predicted"/>